<accession>A0A0K6FKK0</accession>
<organism evidence="3 4">
    <name type="scientific">Rhizoctonia solani</name>
    <dbReference type="NCBI Taxonomy" id="456999"/>
    <lineage>
        <taxon>Eukaryota</taxon>
        <taxon>Fungi</taxon>
        <taxon>Dikarya</taxon>
        <taxon>Basidiomycota</taxon>
        <taxon>Agaricomycotina</taxon>
        <taxon>Agaricomycetes</taxon>
        <taxon>Cantharellales</taxon>
        <taxon>Ceratobasidiaceae</taxon>
        <taxon>Rhizoctonia</taxon>
    </lineage>
</organism>
<dbReference type="AlphaFoldDB" id="A0A0K6FKK0"/>
<keyword evidence="2" id="KW-1133">Transmembrane helix</keyword>
<evidence type="ECO:0008006" key="5">
    <source>
        <dbReference type="Google" id="ProtNLM"/>
    </source>
</evidence>
<dbReference type="EMBL" id="CYGV01000001">
    <property type="protein sequence ID" value="CUA66688.1"/>
    <property type="molecule type" value="Genomic_DNA"/>
</dbReference>
<feature type="region of interest" description="Disordered" evidence="1">
    <location>
        <begin position="459"/>
        <end position="494"/>
    </location>
</feature>
<dbReference type="Proteomes" id="UP000044841">
    <property type="component" value="Unassembled WGS sequence"/>
</dbReference>
<reference evidence="3 4" key="1">
    <citation type="submission" date="2015-07" db="EMBL/GenBank/DDBJ databases">
        <authorList>
            <person name="Noorani M."/>
        </authorList>
    </citation>
    <scope>NUCLEOTIDE SEQUENCE [LARGE SCALE GENOMIC DNA]</scope>
    <source>
        <strain evidence="3">BBA 69670</strain>
    </source>
</reference>
<evidence type="ECO:0000313" key="3">
    <source>
        <dbReference type="EMBL" id="CUA66688.1"/>
    </source>
</evidence>
<evidence type="ECO:0000256" key="1">
    <source>
        <dbReference type="SAM" id="MobiDB-lite"/>
    </source>
</evidence>
<sequence length="494" mass="54131">MVNILSYNLTHPYPRNLDFTIATVVAVLLVLPVLVVVNIITVGYELVPSLQPDFEPNVTVKSWWTTTPLAPLLRRGFKATRCQPKDFGRGDAFRLSPSLFEYKVLSSWPSNRTLTSSNGGRVEYRGGSFKECCVTSVRFDLNVLEATQTLTASVDCPGYPAKATLETSVVFATEISKDFVGQYYGSDIDIFDFVEANSTDYRRLVFAVLDVISTDSQSILDGGRINWLSLSTLADLRSGEPLFNATTTVARNGTSSMFEDNDMGDVEVYRPTIVNLIWAVHDAIQLDLGNTGSHDIFTNASAINSTFSANPPFRGFNSSNLVWVNKNSFWYGDIQPPYLTFAEMLRAGVPTNITAALGHLTGIPSNSTMITNYMCPSYQSRPMSSFLANVFIGTATMALSAWAGWKVATELVARQIQRPCAICSCGAIPDLENGNQYLPVGTSELVTRLVPPPLDLPTRSNVESVIGEREDSSSQDINLQEVPKTGPAFEAKVQ</sequence>
<evidence type="ECO:0000313" key="4">
    <source>
        <dbReference type="Proteomes" id="UP000044841"/>
    </source>
</evidence>
<feature type="transmembrane region" description="Helical" evidence="2">
    <location>
        <begin position="20"/>
        <end position="44"/>
    </location>
</feature>
<proteinExistence type="predicted"/>
<keyword evidence="4" id="KW-1185">Reference proteome</keyword>
<keyword evidence="2" id="KW-0812">Transmembrane</keyword>
<protein>
    <recommendedName>
        <fullName evidence="5">Transmembrane protein</fullName>
    </recommendedName>
</protein>
<evidence type="ECO:0000256" key="2">
    <source>
        <dbReference type="SAM" id="Phobius"/>
    </source>
</evidence>
<keyword evidence="2" id="KW-0472">Membrane</keyword>
<gene>
    <name evidence="3" type="ORF">RSOLAG22IIIB_00132</name>
</gene>
<name>A0A0K6FKK0_9AGAM</name>